<evidence type="ECO:0000313" key="9">
    <source>
        <dbReference type="Proteomes" id="UP000191418"/>
    </source>
</evidence>
<keyword evidence="9" id="KW-1185">Reference proteome</keyword>
<dbReference type="InterPro" id="IPR006620">
    <property type="entry name" value="Pro_4_hyd_alph"/>
</dbReference>
<accession>A0A1T4SPD0</accession>
<dbReference type="AlphaFoldDB" id="A0A1T4SPD0"/>
<dbReference type="PROSITE" id="PS51471">
    <property type="entry name" value="FE2OG_OXY"/>
    <property type="match status" value="1"/>
</dbReference>
<dbReference type="Gene3D" id="2.60.120.620">
    <property type="entry name" value="q2cbj1_9rhob like domain"/>
    <property type="match status" value="1"/>
</dbReference>
<protein>
    <recommendedName>
        <fullName evidence="7">Fe2OG dioxygenase domain-containing protein</fullName>
    </recommendedName>
</protein>
<dbReference type="Pfam" id="PF13640">
    <property type="entry name" value="2OG-FeII_Oxy_3"/>
    <property type="match status" value="1"/>
</dbReference>
<dbReference type="GO" id="GO:0071456">
    <property type="term" value="P:cellular response to hypoxia"/>
    <property type="evidence" value="ECO:0007669"/>
    <property type="project" value="TreeGrafter"/>
</dbReference>
<dbReference type="InterPro" id="IPR005123">
    <property type="entry name" value="Oxoglu/Fe-dep_dioxygenase_dom"/>
</dbReference>
<proteinExistence type="predicted"/>
<sequence length="218" mass="25093">MPSIDSIEAPPANFLSQEATDQICMALYTEGWAVLEQFLSSDFVALLQQDLMVLDEQGCFHRAGIGREQQFVLRDDIRSDRICWLEGETDTQTLFLQLLEQLMTAVNRRLFLGMNHFEAMYAIYEPGQFYKKHLDSFRGQRNRIMTLVFYLNPNWQPEDGGEFVLYPEEGDQAIATVAPKAGTVAAFLSEEFPHEVLTSQATRHSIAVWFRIRENEFP</sequence>
<feature type="domain" description="Fe2OG dioxygenase" evidence="7">
    <location>
        <begin position="108"/>
        <end position="212"/>
    </location>
</feature>
<comment type="caution">
    <text evidence="8">The sequence shown here is derived from an EMBL/GenBank/DDBJ whole genome shotgun (WGS) entry which is preliminary data.</text>
</comment>
<evidence type="ECO:0000256" key="5">
    <source>
        <dbReference type="ARBA" id="ARBA00023002"/>
    </source>
</evidence>
<evidence type="ECO:0000256" key="2">
    <source>
        <dbReference type="ARBA" id="ARBA00022723"/>
    </source>
</evidence>
<keyword evidence="4" id="KW-0223">Dioxygenase</keyword>
<dbReference type="GO" id="GO:0008198">
    <property type="term" value="F:ferrous iron binding"/>
    <property type="evidence" value="ECO:0007669"/>
    <property type="project" value="TreeGrafter"/>
</dbReference>
<evidence type="ECO:0000256" key="3">
    <source>
        <dbReference type="ARBA" id="ARBA00022896"/>
    </source>
</evidence>
<dbReference type="STRING" id="64969.SAMN02745127_03228"/>
<evidence type="ECO:0000259" key="7">
    <source>
        <dbReference type="PROSITE" id="PS51471"/>
    </source>
</evidence>
<dbReference type="SMART" id="SM00702">
    <property type="entry name" value="P4Hc"/>
    <property type="match status" value="1"/>
</dbReference>
<evidence type="ECO:0000256" key="1">
    <source>
        <dbReference type="ARBA" id="ARBA00001961"/>
    </source>
</evidence>
<organism evidence="8 9">
    <name type="scientific">Oceanospirillum multiglobuliferum</name>
    <dbReference type="NCBI Taxonomy" id="64969"/>
    <lineage>
        <taxon>Bacteria</taxon>
        <taxon>Pseudomonadati</taxon>
        <taxon>Pseudomonadota</taxon>
        <taxon>Gammaproteobacteria</taxon>
        <taxon>Oceanospirillales</taxon>
        <taxon>Oceanospirillaceae</taxon>
        <taxon>Oceanospirillum</taxon>
    </lineage>
</organism>
<comment type="cofactor">
    <cofactor evidence="1">
        <name>L-ascorbate</name>
        <dbReference type="ChEBI" id="CHEBI:38290"/>
    </cofactor>
</comment>
<keyword evidence="6" id="KW-0408">Iron</keyword>
<dbReference type="GO" id="GO:0031418">
    <property type="term" value="F:L-ascorbic acid binding"/>
    <property type="evidence" value="ECO:0007669"/>
    <property type="project" value="UniProtKB-KW"/>
</dbReference>
<keyword evidence="5" id="KW-0560">Oxidoreductase</keyword>
<dbReference type="PANTHER" id="PTHR12907:SF26">
    <property type="entry name" value="HIF PROLYL HYDROXYLASE, ISOFORM C"/>
    <property type="match status" value="1"/>
</dbReference>
<evidence type="ECO:0000313" key="8">
    <source>
        <dbReference type="EMBL" id="OPX54183.1"/>
    </source>
</evidence>
<evidence type="ECO:0000256" key="4">
    <source>
        <dbReference type="ARBA" id="ARBA00022964"/>
    </source>
</evidence>
<dbReference type="EMBL" id="MTSM01000035">
    <property type="protein sequence ID" value="OPX54183.1"/>
    <property type="molecule type" value="Genomic_DNA"/>
</dbReference>
<dbReference type="RefSeq" id="WP_078746707.1">
    <property type="nucleotide sequence ID" value="NZ_FUXG01000045.1"/>
</dbReference>
<dbReference type="PANTHER" id="PTHR12907">
    <property type="entry name" value="EGL NINE HOMOLOG-RELATED"/>
    <property type="match status" value="1"/>
</dbReference>
<dbReference type="InterPro" id="IPR044862">
    <property type="entry name" value="Pro_4_hyd_alph_FE2OG_OXY"/>
</dbReference>
<dbReference type="GO" id="GO:0031543">
    <property type="term" value="F:peptidyl-proline dioxygenase activity"/>
    <property type="evidence" value="ECO:0007669"/>
    <property type="project" value="TreeGrafter"/>
</dbReference>
<name>A0A1T4SPD0_9GAMM</name>
<gene>
    <name evidence="8" type="ORF">BTE48_15610</name>
</gene>
<evidence type="ECO:0000256" key="6">
    <source>
        <dbReference type="ARBA" id="ARBA00023004"/>
    </source>
</evidence>
<reference evidence="8 9" key="1">
    <citation type="submission" date="2017-01" db="EMBL/GenBank/DDBJ databases">
        <title>Genome Sequencing of a Marine Spirillum, Oceanospirillum multiglobuliferum ATCC 33336, from Japan.</title>
        <authorList>
            <person name="Carney J.G."/>
            <person name="Trachtenberg A.M."/>
            <person name="Rheaume B.A."/>
            <person name="Linnane J.D."/>
            <person name="Pitts N.L."/>
            <person name="Mykles D.L."/>
            <person name="Maclea K.S."/>
        </authorList>
    </citation>
    <scope>NUCLEOTIDE SEQUENCE [LARGE SCALE GENOMIC DNA]</scope>
    <source>
        <strain evidence="8 9">ATCC 33336</strain>
    </source>
</reference>
<dbReference type="InterPro" id="IPR051559">
    <property type="entry name" value="HIF_prolyl_hydroxylases"/>
</dbReference>
<keyword evidence="2" id="KW-0479">Metal-binding</keyword>
<keyword evidence="3" id="KW-0847">Vitamin C</keyword>
<dbReference type="OrthoDB" id="9783171at2"/>
<dbReference type="Proteomes" id="UP000191418">
    <property type="component" value="Unassembled WGS sequence"/>
</dbReference>